<protein>
    <submittedName>
        <fullName evidence="4">FecR family protein</fullName>
    </submittedName>
</protein>
<dbReference type="EMBL" id="VLLG01000003">
    <property type="protein sequence ID" value="TWI88443.1"/>
    <property type="molecule type" value="Genomic_DNA"/>
</dbReference>
<dbReference type="OrthoDB" id="645173at2"/>
<dbReference type="PANTHER" id="PTHR30273">
    <property type="entry name" value="PERIPLASMIC SIGNAL SENSOR AND SIGMA FACTOR ACTIVATOR FECR-RELATED"/>
    <property type="match status" value="1"/>
</dbReference>
<organism evidence="4 5">
    <name type="scientific">Chitinophaga japonensis</name>
    <name type="common">Flexibacter japonensis</name>
    <dbReference type="NCBI Taxonomy" id="104662"/>
    <lineage>
        <taxon>Bacteria</taxon>
        <taxon>Pseudomonadati</taxon>
        <taxon>Bacteroidota</taxon>
        <taxon>Chitinophagia</taxon>
        <taxon>Chitinophagales</taxon>
        <taxon>Chitinophagaceae</taxon>
        <taxon>Chitinophaga</taxon>
    </lineage>
</organism>
<dbReference type="Gene3D" id="2.60.120.1440">
    <property type="match status" value="1"/>
</dbReference>
<dbReference type="AlphaFoldDB" id="A0A562T4Z3"/>
<sequence>MIKDYRLFDITDFVLDEDFIRWVHEQREEDELFWNDWLRRHPGKHLVIAEARRILESLTTSQEPVPAEVVAHEVDRLLQTIRDQQPAPALRRVRSRHTRRYAAAAVILLALAGIAYFALTRQAPIRQVSYAALTAHRQLVENVNTSGSPIRLTLPDSSVIELAPDSRIAYAAGFDSARTRDVYLSGQAFFDVARMPNRPFRVFANDIVTKVLGTSFCIRSFENDTTIQVTVRTGKVSVYTNTSGRAGAENNAPGNPGEVILAPNQRLVYEKTAQKFQKVLLENPLMIVPAEVDRNMVYEEAPLKKVFDAIANAYDISIVYDEDLLQYCTVTADLRKEPFYRKLDLVCRAVGATYEVIEGQVVIQASGCN</sequence>
<dbReference type="GO" id="GO:0016989">
    <property type="term" value="F:sigma factor antagonist activity"/>
    <property type="evidence" value="ECO:0007669"/>
    <property type="project" value="TreeGrafter"/>
</dbReference>
<accession>A0A562T4Z3</accession>
<keyword evidence="1" id="KW-0812">Transmembrane</keyword>
<dbReference type="PIRSF" id="PIRSF018266">
    <property type="entry name" value="FecR"/>
    <property type="match status" value="1"/>
</dbReference>
<reference evidence="4 5" key="1">
    <citation type="journal article" date="2013" name="Stand. Genomic Sci.">
        <title>Genomic Encyclopedia of Type Strains, Phase I: The one thousand microbial genomes (KMG-I) project.</title>
        <authorList>
            <person name="Kyrpides N.C."/>
            <person name="Woyke T."/>
            <person name="Eisen J.A."/>
            <person name="Garrity G."/>
            <person name="Lilburn T.G."/>
            <person name="Beck B.J."/>
            <person name="Whitman W.B."/>
            <person name="Hugenholtz P."/>
            <person name="Klenk H.P."/>
        </authorList>
    </citation>
    <scope>NUCLEOTIDE SEQUENCE [LARGE SCALE GENOMIC DNA]</scope>
    <source>
        <strain evidence="4 5">DSM 13484</strain>
    </source>
</reference>
<dbReference type="Proteomes" id="UP000316778">
    <property type="component" value="Unassembled WGS sequence"/>
</dbReference>
<dbReference type="InterPro" id="IPR006860">
    <property type="entry name" value="FecR"/>
</dbReference>
<dbReference type="RefSeq" id="WP_145713806.1">
    <property type="nucleotide sequence ID" value="NZ_BAAAFY010000001.1"/>
</dbReference>
<feature type="domain" description="FecR protein" evidence="2">
    <location>
        <begin position="143"/>
        <end position="236"/>
    </location>
</feature>
<evidence type="ECO:0000259" key="2">
    <source>
        <dbReference type="Pfam" id="PF04773"/>
    </source>
</evidence>
<keyword evidence="1" id="KW-0472">Membrane</keyword>
<name>A0A562T4Z3_CHIJA</name>
<evidence type="ECO:0000313" key="5">
    <source>
        <dbReference type="Proteomes" id="UP000316778"/>
    </source>
</evidence>
<feature type="transmembrane region" description="Helical" evidence="1">
    <location>
        <begin position="101"/>
        <end position="119"/>
    </location>
</feature>
<dbReference type="Pfam" id="PF04773">
    <property type="entry name" value="FecR"/>
    <property type="match status" value="1"/>
</dbReference>
<evidence type="ECO:0000259" key="3">
    <source>
        <dbReference type="Pfam" id="PF16344"/>
    </source>
</evidence>
<gene>
    <name evidence="4" type="ORF">LX66_2528</name>
</gene>
<dbReference type="InterPro" id="IPR012373">
    <property type="entry name" value="Ferrdict_sens_TM"/>
</dbReference>
<dbReference type="PANTHER" id="PTHR30273:SF2">
    <property type="entry name" value="PROTEIN FECR"/>
    <property type="match status" value="1"/>
</dbReference>
<evidence type="ECO:0000256" key="1">
    <source>
        <dbReference type="SAM" id="Phobius"/>
    </source>
</evidence>
<feature type="domain" description="Protein FecR C-terminal" evidence="3">
    <location>
        <begin position="296"/>
        <end position="363"/>
    </location>
</feature>
<dbReference type="InterPro" id="IPR032508">
    <property type="entry name" value="FecR_C"/>
</dbReference>
<dbReference type="Gene3D" id="3.55.50.30">
    <property type="match status" value="1"/>
</dbReference>
<keyword evidence="5" id="KW-1185">Reference proteome</keyword>
<proteinExistence type="predicted"/>
<dbReference type="Pfam" id="PF16344">
    <property type="entry name" value="FecR_C"/>
    <property type="match status" value="1"/>
</dbReference>
<evidence type="ECO:0000313" key="4">
    <source>
        <dbReference type="EMBL" id="TWI88443.1"/>
    </source>
</evidence>
<comment type="caution">
    <text evidence="4">The sequence shown here is derived from an EMBL/GenBank/DDBJ whole genome shotgun (WGS) entry which is preliminary data.</text>
</comment>
<keyword evidence="1" id="KW-1133">Transmembrane helix</keyword>